<evidence type="ECO:0000259" key="9">
    <source>
        <dbReference type="SMART" id="SM00650"/>
    </source>
</evidence>
<dbReference type="HAMAP" id="MF_00607">
    <property type="entry name" value="16SrRNA_methyltr_A"/>
    <property type="match status" value="1"/>
</dbReference>
<name>A0ABQ0C5P1_9PROT</name>
<comment type="subcellular location">
    <subcellularLocation>
        <location evidence="7">Cytoplasm</location>
    </subcellularLocation>
</comment>
<dbReference type="InterPro" id="IPR001737">
    <property type="entry name" value="KsgA/Erm"/>
</dbReference>
<dbReference type="Gene3D" id="1.10.8.100">
    <property type="entry name" value="Ribosomal RNA adenine dimethylase-like, domain 2"/>
    <property type="match status" value="1"/>
</dbReference>
<accession>A0ABQ0C5P1</accession>
<keyword evidence="1 7" id="KW-0963">Cytoplasm</keyword>
<feature type="binding site" evidence="7 8">
    <location>
        <position position="92"/>
    </location>
    <ligand>
        <name>S-adenosyl-L-methionine</name>
        <dbReference type="ChEBI" id="CHEBI:59789"/>
    </ligand>
</feature>
<comment type="caution">
    <text evidence="10">The sequence shown here is derived from an EMBL/GenBank/DDBJ whole genome shotgun (WGS) entry which is preliminary data.</text>
</comment>
<keyword evidence="4 7" id="KW-0808">Transferase</keyword>
<gene>
    <name evidence="7 10" type="primary">rsmA</name>
    <name evidence="7" type="synonym">ksgA</name>
    <name evidence="10" type="ORF">SIID45300_00506</name>
</gene>
<dbReference type="InterPro" id="IPR029063">
    <property type="entry name" value="SAM-dependent_MTases_sf"/>
</dbReference>
<dbReference type="PROSITE" id="PS51689">
    <property type="entry name" value="SAM_RNA_A_N6_MT"/>
    <property type="match status" value="1"/>
</dbReference>
<evidence type="ECO:0000256" key="5">
    <source>
        <dbReference type="ARBA" id="ARBA00022691"/>
    </source>
</evidence>
<dbReference type="EMBL" id="BAAFGK010000002">
    <property type="protein sequence ID" value="GAB0056201.1"/>
    <property type="molecule type" value="Genomic_DNA"/>
</dbReference>
<keyword evidence="11" id="KW-1185">Reference proteome</keyword>
<evidence type="ECO:0000256" key="3">
    <source>
        <dbReference type="ARBA" id="ARBA00022603"/>
    </source>
</evidence>
<dbReference type="RefSeq" id="WP_420903918.1">
    <property type="nucleotide sequence ID" value="NZ_BAAFGK010000002.1"/>
</dbReference>
<dbReference type="InterPro" id="IPR020596">
    <property type="entry name" value="rRNA_Ade_Mease_Trfase_CS"/>
</dbReference>
<feature type="binding site" evidence="7 8">
    <location>
        <position position="19"/>
    </location>
    <ligand>
        <name>S-adenosyl-L-methionine</name>
        <dbReference type="ChEBI" id="CHEBI:59789"/>
    </ligand>
</feature>
<comment type="catalytic activity">
    <reaction evidence="7">
        <text>adenosine(1518)/adenosine(1519) in 16S rRNA + 4 S-adenosyl-L-methionine = N(6)-dimethyladenosine(1518)/N(6)-dimethyladenosine(1519) in 16S rRNA + 4 S-adenosyl-L-homocysteine + 4 H(+)</text>
        <dbReference type="Rhea" id="RHEA:19609"/>
        <dbReference type="Rhea" id="RHEA-COMP:10232"/>
        <dbReference type="Rhea" id="RHEA-COMP:10233"/>
        <dbReference type="ChEBI" id="CHEBI:15378"/>
        <dbReference type="ChEBI" id="CHEBI:57856"/>
        <dbReference type="ChEBI" id="CHEBI:59789"/>
        <dbReference type="ChEBI" id="CHEBI:74411"/>
        <dbReference type="ChEBI" id="CHEBI:74493"/>
        <dbReference type="EC" id="2.1.1.182"/>
    </reaction>
</comment>
<evidence type="ECO:0000256" key="1">
    <source>
        <dbReference type="ARBA" id="ARBA00022490"/>
    </source>
</evidence>
<keyword evidence="2 7" id="KW-0698">rRNA processing</keyword>
<dbReference type="InterPro" id="IPR023165">
    <property type="entry name" value="rRNA_Ade_diMease-like_C"/>
</dbReference>
<proteinExistence type="inferred from homology"/>
<sequence>MHATGHTHFPQAKKRLGQHFLADESIAQEIVAVSGAGPKDRVVEIGPGPGALTVWLLRACGQVWAIEFDATLVPLLENRVKGLGTLHVERADALRVDYRALATRLGGPLTIVANLPYNVGTPILMHLVEQREVIASMTVMLQTEVAERLAASPGSKAYGALSVMCGMWMCVEPLLEVPPAAFRPPPKVHSTVIRLIPRPAPLAETRNLGRFSQVVHAAFGQRRKVLANALKSIHPESRDWLTRAGIDPERRGETLSIAEFAHLTNVLDGLTGT</sequence>
<dbReference type="PANTHER" id="PTHR11727">
    <property type="entry name" value="DIMETHYLADENOSINE TRANSFERASE"/>
    <property type="match status" value="1"/>
</dbReference>
<keyword evidence="6 7" id="KW-0694">RNA-binding</keyword>
<dbReference type="CDD" id="cd02440">
    <property type="entry name" value="AdoMet_MTases"/>
    <property type="match status" value="1"/>
</dbReference>
<dbReference type="EC" id="2.1.1.182" evidence="7"/>
<dbReference type="PROSITE" id="PS01131">
    <property type="entry name" value="RRNA_A_DIMETH"/>
    <property type="match status" value="1"/>
</dbReference>
<dbReference type="NCBIfam" id="TIGR00755">
    <property type="entry name" value="ksgA"/>
    <property type="match status" value="1"/>
</dbReference>
<dbReference type="Proteomes" id="UP001628193">
    <property type="component" value="Unassembled WGS sequence"/>
</dbReference>
<protein>
    <recommendedName>
        <fullName evidence="7">Ribosomal RNA small subunit methyltransferase A</fullName>
        <ecNumber evidence="7">2.1.1.182</ecNumber>
    </recommendedName>
    <alternativeName>
        <fullName evidence="7">16S rRNA (adenine(1518)-N(6)/adenine(1519)-N(6))-dimethyltransferase</fullName>
    </alternativeName>
    <alternativeName>
        <fullName evidence="7">16S rRNA dimethyladenosine transferase</fullName>
    </alternativeName>
    <alternativeName>
        <fullName evidence="7">16S rRNA dimethylase</fullName>
    </alternativeName>
    <alternativeName>
        <fullName evidence="7">S-adenosylmethionine-6-N', N'-adenosyl(rRNA) dimethyltransferase</fullName>
    </alternativeName>
</protein>
<dbReference type="Pfam" id="PF00398">
    <property type="entry name" value="RrnaAD"/>
    <property type="match status" value="1"/>
</dbReference>
<dbReference type="GO" id="GO:0052908">
    <property type="term" value="F:16S rRNA (adenine(1518)-N(6)/adenine(1519)-N(6))-dimethyltransferase activity"/>
    <property type="evidence" value="ECO:0007669"/>
    <property type="project" value="UniProtKB-EC"/>
</dbReference>
<feature type="binding site" evidence="7 8">
    <location>
        <position position="21"/>
    </location>
    <ligand>
        <name>S-adenosyl-L-methionine</name>
        <dbReference type="ChEBI" id="CHEBI:59789"/>
    </ligand>
</feature>
<feature type="binding site" evidence="7 8">
    <location>
        <position position="114"/>
    </location>
    <ligand>
        <name>S-adenosyl-L-methionine</name>
        <dbReference type="ChEBI" id="CHEBI:59789"/>
    </ligand>
</feature>
<evidence type="ECO:0000313" key="11">
    <source>
        <dbReference type="Proteomes" id="UP001628193"/>
    </source>
</evidence>
<evidence type="ECO:0000256" key="7">
    <source>
        <dbReference type="HAMAP-Rule" id="MF_00607"/>
    </source>
</evidence>
<feature type="binding site" evidence="7 8">
    <location>
        <position position="46"/>
    </location>
    <ligand>
        <name>S-adenosyl-L-methionine</name>
        <dbReference type="ChEBI" id="CHEBI:59789"/>
    </ligand>
</feature>
<keyword evidence="3 7" id="KW-0489">Methyltransferase</keyword>
<dbReference type="InterPro" id="IPR020598">
    <property type="entry name" value="rRNA_Ade_methylase_Trfase_N"/>
</dbReference>
<keyword evidence="5 7" id="KW-0949">S-adenosyl-L-methionine</keyword>
<dbReference type="SMART" id="SM00650">
    <property type="entry name" value="rADc"/>
    <property type="match status" value="1"/>
</dbReference>
<feature type="domain" description="Ribosomal RNA adenine methylase transferase N-terminal" evidence="9">
    <location>
        <begin position="26"/>
        <end position="199"/>
    </location>
</feature>
<evidence type="ECO:0000256" key="2">
    <source>
        <dbReference type="ARBA" id="ARBA00022552"/>
    </source>
</evidence>
<evidence type="ECO:0000256" key="8">
    <source>
        <dbReference type="PROSITE-ProRule" id="PRU01026"/>
    </source>
</evidence>
<feature type="binding site" evidence="7 8">
    <location>
        <position position="67"/>
    </location>
    <ligand>
        <name>S-adenosyl-L-methionine</name>
        <dbReference type="ChEBI" id="CHEBI:59789"/>
    </ligand>
</feature>
<evidence type="ECO:0000313" key="10">
    <source>
        <dbReference type="EMBL" id="GAB0056201.1"/>
    </source>
</evidence>
<dbReference type="PANTHER" id="PTHR11727:SF7">
    <property type="entry name" value="DIMETHYLADENOSINE TRANSFERASE-RELATED"/>
    <property type="match status" value="1"/>
</dbReference>
<dbReference type="SUPFAM" id="SSF53335">
    <property type="entry name" value="S-adenosyl-L-methionine-dependent methyltransferases"/>
    <property type="match status" value="1"/>
</dbReference>
<evidence type="ECO:0000256" key="6">
    <source>
        <dbReference type="ARBA" id="ARBA00022884"/>
    </source>
</evidence>
<dbReference type="InterPro" id="IPR011530">
    <property type="entry name" value="rRNA_adenine_dimethylase"/>
</dbReference>
<comment type="similarity">
    <text evidence="7">Belongs to the class I-like SAM-binding methyltransferase superfamily. rRNA adenine N(6)-methyltransferase family. RsmA subfamily.</text>
</comment>
<reference evidence="10 11" key="1">
    <citation type="submission" date="2024-09" db="EMBL/GenBank/DDBJ databases">
        <title>Draft genome sequence of Candidatus Magnetaquicoccaceae bacterium FCR-1.</title>
        <authorList>
            <person name="Shimoshige H."/>
            <person name="Shimamura S."/>
            <person name="Taoka A."/>
            <person name="Kobayashi H."/>
            <person name="Maekawa T."/>
        </authorList>
    </citation>
    <scope>NUCLEOTIDE SEQUENCE [LARGE SCALE GENOMIC DNA]</scope>
    <source>
        <strain evidence="10 11">FCR-1</strain>
    </source>
</reference>
<organism evidence="10 11">
    <name type="scientific">Candidatus Magnetaquiglobus chichijimensis</name>
    <dbReference type="NCBI Taxonomy" id="3141448"/>
    <lineage>
        <taxon>Bacteria</taxon>
        <taxon>Pseudomonadati</taxon>
        <taxon>Pseudomonadota</taxon>
        <taxon>Magnetococcia</taxon>
        <taxon>Magnetococcales</taxon>
        <taxon>Candidatus Magnetaquicoccaceae</taxon>
        <taxon>Candidatus Magnetaquiglobus</taxon>
    </lineage>
</organism>
<comment type="function">
    <text evidence="7">Specifically dimethylates two adjacent adenosines (A1518 and A1519) in the loop of a conserved hairpin near the 3'-end of 16S rRNA in the 30S particle. May play a critical role in biogenesis of 30S subunits.</text>
</comment>
<dbReference type="Gene3D" id="3.40.50.150">
    <property type="entry name" value="Vaccinia Virus protein VP39"/>
    <property type="match status" value="1"/>
</dbReference>
<evidence type="ECO:0000256" key="4">
    <source>
        <dbReference type="ARBA" id="ARBA00022679"/>
    </source>
</evidence>